<sequence>MTQNELRDLERARRKALWTLAGLQPGYLRASESIALLNHLEAQERISAPLTDTPVGLKEVRDSVQAQHHHSGIHIIMEHDIPQPWRERFLQASLGSTRLADGPYATDWEKFLDEWEREMQHLQNHRVTQAASG</sequence>
<organism evidence="1 2">
    <name type="scientific">Pseudomonas cichorii</name>
    <dbReference type="NCBI Taxonomy" id="36746"/>
    <lineage>
        <taxon>Bacteria</taxon>
        <taxon>Pseudomonadati</taxon>
        <taxon>Pseudomonadota</taxon>
        <taxon>Gammaproteobacteria</taxon>
        <taxon>Pseudomonadales</taxon>
        <taxon>Pseudomonadaceae</taxon>
        <taxon>Pseudomonas</taxon>
    </lineage>
</organism>
<proteinExistence type="predicted"/>
<evidence type="ECO:0000313" key="1">
    <source>
        <dbReference type="EMBL" id="RMR62231.1"/>
    </source>
</evidence>
<dbReference type="AlphaFoldDB" id="A0A3M4WDW0"/>
<reference evidence="1 2" key="1">
    <citation type="submission" date="2018-08" db="EMBL/GenBank/DDBJ databases">
        <title>Recombination of ecologically and evolutionarily significant loci maintains genetic cohesion in the Pseudomonas syringae species complex.</title>
        <authorList>
            <person name="Dillon M."/>
            <person name="Thakur S."/>
            <person name="Almeida R.N.D."/>
            <person name="Weir B.S."/>
            <person name="Guttman D.S."/>
        </authorList>
    </citation>
    <scope>NUCLEOTIDE SEQUENCE [LARGE SCALE GENOMIC DNA]</scope>
    <source>
        <strain evidence="1 2">ICMP 6917</strain>
    </source>
</reference>
<accession>A0A3M4WDW0</accession>
<evidence type="ECO:0000313" key="2">
    <source>
        <dbReference type="Proteomes" id="UP000278332"/>
    </source>
</evidence>
<gene>
    <name evidence="1" type="ORF">ALP84_200114</name>
</gene>
<dbReference type="EMBL" id="RBRY01000026">
    <property type="protein sequence ID" value="RMR62231.1"/>
    <property type="molecule type" value="Genomic_DNA"/>
</dbReference>
<comment type="caution">
    <text evidence="1">The sequence shown here is derived from an EMBL/GenBank/DDBJ whole genome shotgun (WGS) entry which is preliminary data.</text>
</comment>
<name>A0A3M4WDW0_PSECI</name>
<dbReference type="Proteomes" id="UP000278332">
    <property type="component" value="Unassembled WGS sequence"/>
</dbReference>
<protein>
    <submittedName>
        <fullName evidence="1">Uncharacterized protein</fullName>
    </submittedName>
</protein>